<evidence type="ECO:0000313" key="9">
    <source>
        <dbReference type="Proteomes" id="UP000261704"/>
    </source>
</evidence>
<dbReference type="Proteomes" id="UP000261704">
    <property type="component" value="Chromosome"/>
</dbReference>
<evidence type="ECO:0000256" key="1">
    <source>
        <dbReference type="ARBA" id="ARBA00004651"/>
    </source>
</evidence>
<proteinExistence type="predicted"/>
<comment type="subcellular location">
    <subcellularLocation>
        <location evidence="1">Cell membrane</location>
        <topology evidence="1">Multi-pass membrane protein</topology>
    </subcellularLocation>
</comment>
<evidence type="ECO:0000313" key="8">
    <source>
        <dbReference type="EMBL" id="AXX97643.1"/>
    </source>
</evidence>
<feature type="transmembrane region" description="Helical" evidence="6">
    <location>
        <begin position="21"/>
        <end position="38"/>
    </location>
</feature>
<dbReference type="InterPro" id="IPR024320">
    <property type="entry name" value="LPG_synthase_C"/>
</dbReference>
<dbReference type="RefSeq" id="WP_118942300.1">
    <property type="nucleotide sequence ID" value="NZ_CP032125.1"/>
</dbReference>
<organism evidence="8 9">
    <name type="scientific">Profundibacter amoris</name>
    <dbReference type="NCBI Taxonomy" id="2171755"/>
    <lineage>
        <taxon>Bacteria</taxon>
        <taxon>Pseudomonadati</taxon>
        <taxon>Pseudomonadota</taxon>
        <taxon>Alphaproteobacteria</taxon>
        <taxon>Rhodobacterales</taxon>
        <taxon>Paracoccaceae</taxon>
        <taxon>Profundibacter</taxon>
    </lineage>
</organism>
<dbReference type="PANTHER" id="PTHR34697">
    <property type="entry name" value="PHOSPHATIDYLGLYCEROL LYSYLTRANSFERASE"/>
    <property type="match status" value="1"/>
</dbReference>
<evidence type="ECO:0000259" key="7">
    <source>
        <dbReference type="Pfam" id="PF09924"/>
    </source>
</evidence>
<accession>A0A347UFL5</accession>
<feature type="transmembrane region" description="Helical" evidence="6">
    <location>
        <begin position="162"/>
        <end position="181"/>
    </location>
</feature>
<feature type="transmembrane region" description="Helical" evidence="6">
    <location>
        <begin position="136"/>
        <end position="155"/>
    </location>
</feature>
<dbReference type="OrthoDB" id="145485at2"/>
<evidence type="ECO:0000256" key="5">
    <source>
        <dbReference type="ARBA" id="ARBA00023136"/>
    </source>
</evidence>
<dbReference type="GO" id="GO:0016755">
    <property type="term" value="F:aminoacyltransferase activity"/>
    <property type="evidence" value="ECO:0007669"/>
    <property type="project" value="TreeGrafter"/>
</dbReference>
<feature type="domain" description="Phosphatidylglycerol lysyltransferase C-terminal" evidence="7">
    <location>
        <begin position="327"/>
        <end position="589"/>
    </location>
</feature>
<dbReference type="EMBL" id="CP032125">
    <property type="protein sequence ID" value="AXX97643.1"/>
    <property type="molecule type" value="Genomic_DNA"/>
</dbReference>
<dbReference type="InterPro" id="IPR016181">
    <property type="entry name" value="Acyl_CoA_acyltransferase"/>
</dbReference>
<dbReference type="Pfam" id="PF09924">
    <property type="entry name" value="LPG_synthase_C"/>
    <property type="match status" value="1"/>
</dbReference>
<evidence type="ECO:0000256" key="3">
    <source>
        <dbReference type="ARBA" id="ARBA00022692"/>
    </source>
</evidence>
<dbReference type="AlphaFoldDB" id="A0A347UFL5"/>
<keyword evidence="2" id="KW-1003">Cell membrane</keyword>
<evidence type="ECO:0000256" key="6">
    <source>
        <dbReference type="SAM" id="Phobius"/>
    </source>
</evidence>
<evidence type="ECO:0000256" key="2">
    <source>
        <dbReference type="ARBA" id="ARBA00022475"/>
    </source>
</evidence>
<keyword evidence="3 6" id="KW-0812">Transmembrane</keyword>
<dbReference type="PANTHER" id="PTHR34697:SF2">
    <property type="entry name" value="PHOSPHATIDYLGLYCEROL LYSYLTRANSFERASE"/>
    <property type="match status" value="1"/>
</dbReference>
<feature type="transmembrane region" description="Helical" evidence="6">
    <location>
        <begin position="232"/>
        <end position="252"/>
    </location>
</feature>
<dbReference type="InterPro" id="IPR051211">
    <property type="entry name" value="PG_lysyltransferase"/>
</dbReference>
<reference evidence="8 9" key="1">
    <citation type="submission" date="2018-09" db="EMBL/GenBank/DDBJ databases">
        <title>Profundibacter amoris BAR1 gen. nov., sp. nov., a new member of the Roseobacter clade isolated at Lokis Castle Vent Field on the Arctic Mid-Oceanic Ridge.</title>
        <authorList>
            <person name="Le Moine Bauer S."/>
            <person name="Sjoeberg A.G."/>
            <person name="L'Haridon S."/>
            <person name="Stokke R."/>
            <person name="Roalkvam I."/>
            <person name="Steen I.H."/>
            <person name="Dahle H."/>
        </authorList>
    </citation>
    <scope>NUCLEOTIDE SEQUENCE [LARGE SCALE GENOMIC DNA]</scope>
    <source>
        <strain evidence="8 9">BAR1</strain>
    </source>
</reference>
<feature type="transmembrane region" description="Helical" evidence="6">
    <location>
        <begin position="193"/>
        <end position="220"/>
    </location>
</feature>
<dbReference type="GO" id="GO:0055091">
    <property type="term" value="P:phospholipid homeostasis"/>
    <property type="evidence" value="ECO:0007669"/>
    <property type="project" value="TreeGrafter"/>
</dbReference>
<name>A0A347UFL5_9RHOB</name>
<keyword evidence="4 6" id="KW-1133">Transmembrane helix</keyword>
<feature type="transmembrane region" description="Helical" evidence="6">
    <location>
        <begin position="272"/>
        <end position="295"/>
    </location>
</feature>
<gene>
    <name evidence="8" type="ORF">BAR1_06680</name>
</gene>
<keyword evidence="5 6" id="KW-0472">Membrane</keyword>
<feature type="transmembrane region" description="Helical" evidence="6">
    <location>
        <begin position="50"/>
        <end position="73"/>
    </location>
</feature>
<feature type="transmembrane region" description="Helical" evidence="6">
    <location>
        <begin position="94"/>
        <end position="116"/>
    </location>
</feature>
<protein>
    <submittedName>
        <fullName evidence="8">DUF2156 domain-containing protein</fullName>
    </submittedName>
</protein>
<dbReference type="SUPFAM" id="SSF55729">
    <property type="entry name" value="Acyl-CoA N-acyltransferases (Nat)"/>
    <property type="match status" value="1"/>
</dbReference>
<dbReference type="GO" id="GO:0005886">
    <property type="term" value="C:plasma membrane"/>
    <property type="evidence" value="ECO:0007669"/>
    <property type="project" value="UniProtKB-SubCell"/>
</dbReference>
<keyword evidence="9" id="KW-1185">Reference proteome</keyword>
<evidence type="ECO:0000256" key="4">
    <source>
        <dbReference type="ARBA" id="ARBA00022989"/>
    </source>
</evidence>
<sequence>MPKATPSILAMQVRKYAPRQGVLLLLAAGFVALFYDRLSGLDHSAIWQGFHAVGALQWAGALLATGCSFWAVGRYDAVVHRILATGTCEKQAHRAGIAGIAISQTLGMGVFTGALVRWRMLPDVSLWQATRLSAAVALSFLAGWAVVTGVAVALLSPLVPPWLVVVPLTGAGALIAASLFAPPLTLFNRRIRWPALPAILSIISLSVLDTMAAAATLYILLPDVVGTSFSTLYPAFLLALGAALLSGTPGGVGPFEVTLLALLPDVGAEPVLGAVLAFRAVYYALPALLGLGLLAHGAKPATQTPAPLTKPAVIPRLNNLIANAPFAEANLLRQGDKMLLSQADSTAALIVARTGQSLTALRDPLNPQHTTDALQTLHRAAFAQARIPCLYKCNARTAARARRMGFHVLPIAQEVWLDLRKFTPDTPNHRQLRRKLRKSAAAGISILRPDTLPLPDMAAISDEWVRHNGGERRFSMGVFDPDFVQSQRVYLAMRNDRMQGFITLNTCHTEWSLDLMRQHGDAPDGTMHTLLMQAIRDGASANIPRLSLAALPYPQQNRLLQQILNKGTGNGLRQFKMSFAPNQQTLYIAAPNRAALCLAGLDIACAISPADRPPQDHYD</sequence>
<dbReference type="KEGG" id="pamo:BAR1_06680"/>